<dbReference type="InterPro" id="IPR000259">
    <property type="entry name" value="Adhesion_dom_fimbrial"/>
</dbReference>
<feature type="chain" id="PRO_5006141887" description="Fimbrial-type adhesion domain-containing protein" evidence="5">
    <location>
        <begin position="19"/>
        <end position="337"/>
    </location>
</feature>
<dbReference type="PANTHER" id="PTHR33420:SF3">
    <property type="entry name" value="FIMBRIAL SUBUNIT ELFA"/>
    <property type="match status" value="1"/>
</dbReference>
<gene>
    <name evidence="7" type="ORF">ACU57_15500</name>
</gene>
<protein>
    <recommendedName>
        <fullName evidence="6">Fimbrial-type adhesion domain-containing protein</fullName>
    </recommendedName>
</protein>
<dbReference type="Gene3D" id="2.60.40.1090">
    <property type="entry name" value="Fimbrial-type adhesion domain"/>
    <property type="match status" value="1"/>
</dbReference>
<evidence type="ECO:0000256" key="2">
    <source>
        <dbReference type="ARBA" id="ARBA00006671"/>
    </source>
</evidence>
<evidence type="ECO:0000256" key="1">
    <source>
        <dbReference type="ARBA" id="ARBA00004561"/>
    </source>
</evidence>
<reference evidence="7 8" key="1">
    <citation type="journal article" date="2015" name="Front. Microbiol.">
        <title>Genetic determinants of heat resistance in Escherichia coli.</title>
        <authorList>
            <person name="Mercer R.G."/>
            <person name="Zheng J."/>
            <person name="Garcia-Hernandez R."/>
            <person name="Ruan L."/>
            <person name="Ganzle M.G."/>
            <person name="McMullen L.M."/>
        </authorList>
    </citation>
    <scope>NUCLEOTIDE SEQUENCE [LARGE SCALE GENOMIC DNA]</scope>
    <source>
        <strain evidence="7 8">AW1.3</strain>
    </source>
</reference>
<comment type="subcellular location">
    <subcellularLocation>
        <location evidence="1">Fimbrium</location>
    </subcellularLocation>
</comment>
<keyword evidence="3 5" id="KW-0732">Signal</keyword>
<evidence type="ECO:0000259" key="6">
    <source>
        <dbReference type="Pfam" id="PF00419"/>
    </source>
</evidence>
<evidence type="ECO:0000256" key="3">
    <source>
        <dbReference type="ARBA" id="ARBA00022729"/>
    </source>
</evidence>
<proteinExistence type="inferred from homology"/>
<sequence length="337" mass="37285">MNKYWFLFLLALPFLGQAKCTLGPNTTASQTIELDMAQDTVTAVINTNLVDTFTCNATSDKMYYATPLKDYIVELKESDSQKSIFMKFNLESSAFPVSTGTDSLGAPPKEYNTQDVINTKPFTLKAEYVGPTSKVDHTITTNIDKITIPRPAISILTDNSCNNSIISWFLCWVTGRLNSDVSYTQNIEFSIKHKPTTCSFSQPIYEIRMPETTVSEMQSANNTKSGSIDLVLNCDSVYNVTTNPVTFKVARGEWDDSGTILKNTSLNGAKGVGFQIYNGNATTPLKLGDTLMNKLTKMAAIENQYTFPITAKYVRVKEEALQPGEVQSKAIFAVSYD</sequence>
<keyword evidence="4" id="KW-0281">Fimbrium</keyword>
<dbReference type="Pfam" id="PF00419">
    <property type="entry name" value="Fimbrial"/>
    <property type="match status" value="1"/>
</dbReference>
<dbReference type="AlphaFoldDB" id="A0A0P7LJT4"/>
<dbReference type="PATRIC" id="fig|562.7813.peg.3229"/>
<feature type="signal peptide" evidence="5">
    <location>
        <begin position="1"/>
        <end position="18"/>
    </location>
</feature>
<dbReference type="InterPro" id="IPR008966">
    <property type="entry name" value="Adhesion_dom_sf"/>
</dbReference>
<dbReference type="Proteomes" id="UP000050556">
    <property type="component" value="Unassembled WGS sequence"/>
</dbReference>
<comment type="caution">
    <text evidence="7">The sequence shown here is derived from an EMBL/GenBank/DDBJ whole genome shotgun (WGS) entry which is preliminary data.</text>
</comment>
<dbReference type="InterPro" id="IPR036937">
    <property type="entry name" value="Adhesion_dom_fimbrial_sf"/>
</dbReference>
<dbReference type="GO" id="GO:0043709">
    <property type="term" value="P:cell adhesion involved in single-species biofilm formation"/>
    <property type="evidence" value="ECO:0007669"/>
    <property type="project" value="TreeGrafter"/>
</dbReference>
<name>A0A0P7LJT4_ECOLX</name>
<dbReference type="RefSeq" id="WP_054623508.1">
    <property type="nucleotide sequence ID" value="NZ_CP143627.1"/>
</dbReference>
<accession>A0A0P7LJT4</accession>
<feature type="domain" description="Fimbrial-type adhesion" evidence="6">
    <location>
        <begin position="190"/>
        <end position="337"/>
    </location>
</feature>
<evidence type="ECO:0000256" key="5">
    <source>
        <dbReference type="SAM" id="SignalP"/>
    </source>
</evidence>
<evidence type="ECO:0000313" key="7">
    <source>
        <dbReference type="EMBL" id="KPO10163.1"/>
    </source>
</evidence>
<evidence type="ECO:0000313" key="8">
    <source>
        <dbReference type="Proteomes" id="UP000050556"/>
    </source>
</evidence>
<dbReference type="GO" id="GO:0009289">
    <property type="term" value="C:pilus"/>
    <property type="evidence" value="ECO:0007669"/>
    <property type="project" value="UniProtKB-SubCell"/>
</dbReference>
<dbReference type="InterPro" id="IPR050263">
    <property type="entry name" value="Bact_Fimbrial_Adh_Pro"/>
</dbReference>
<dbReference type="PANTHER" id="PTHR33420">
    <property type="entry name" value="FIMBRIAL SUBUNIT ELFA-RELATED"/>
    <property type="match status" value="1"/>
</dbReference>
<dbReference type="EMBL" id="LDYI01000112">
    <property type="protein sequence ID" value="KPO10163.1"/>
    <property type="molecule type" value="Genomic_DNA"/>
</dbReference>
<comment type="similarity">
    <text evidence="2">Belongs to the fimbrial protein family.</text>
</comment>
<dbReference type="SUPFAM" id="SSF49401">
    <property type="entry name" value="Bacterial adhesins"/>
    <property type="match status" value="1"/>
</dbReference>
<organism evidence="7 8">
    <name type="scientific">Escherichia coli</name>
    <dbReference type="NCBI Taxonomy" id="562"/>
    <lineage>
        <taxon>Bacteria</taxon>
        <taxon>Pseudomonadati</taxon>
        <taxon>Pseudomonadota</taxon>
        <taxon>Gammaproteobacteria</taxon>
        <taxon>Enterobacterales</taxon>
        <taxon>Enterobacteriaceae</taxon>
        <taxon>Escherichia</taxon>
    </lineage>
</organism>
<evidence type="ECO:0000256" key="4">
    <source>
        <dbReference type="ARBA" id="ARBA00023263"/>
    </source>
</evidence>